<reference evidence="1" key="1">
    <citation type="submission" date="2020-10" db="EMBL/GenBank/DDBJ databases">
        <title>Genomic Encyclopedia of Type Strains, Phase IV (KMG-IV): sequencing the most valuable type-strain genomes for metagenomic binning, comparative biology and taxonomic classification.</title>
        <authorList>
            <person name="Goeker M."/>
        </authorList>
    </citation>
    <scope>NUCLEOTIDE SEQUENCE</scope>
    <source>
        <strain evidence="1">DSM 13886</strain>
    </source>
</reference>
<name>A0A927MLN3_9BACL</name>
<dbReference type="EMBL" id="JADBEL010000044">
    <property type="protein sequence ID" value="MBE1556999.1"/>
    <property type="molecule type" value="Genomic_DNA"/>
</dbReference>
<evidence type="ECO:0000313" key="1">
    <source>
        <dbReference type="EMBL" id="MBE1556999.1"/>
    </source>
</evidence>
<sequence length="49" mass="5809">MARIKNTRSGGHMASLVENQRYQLHWIMKRLERDKKLLANEGKQTKARD</sequence>
<dbReference type="Proteomes" id="UP000658225">
    <property type="component" value="Unassembled WGS sequence"/>
</dbReference>
<organism evidence="1 2">
    <name type="scientific">Sporosarcina limicola</name>
    <dbReference type="NCBI Taxonomy" id="34101"/>
    <lineage>
        <taxon>Bacteria</taxon>
        <taxon>Bacillati</taxon>
        <taxon>Bacillota</taxon>
        <taxon>Bacilli</taxon>
        <taxon>Bacillales</taxon>
        <taxon>Caryophanaceae</taxon>
        <taxon>Sporosarcina</taxon>
    </lineage>
</organism>
<keyword evidence="2" id="KW-1185">Reference proteome</keyword>
<accession>A0A927MLN3</accession>
<evidence type="ECO:0000313" key="2">
    <source>
        <dbReference type="Proteomes" id="UP000658225"/>
    </source>
</evidence>
<gene>
    <name evidence="1" type="ORF">H4683_004125</name>
</gene>
<proteinExistence type="predicted"/>
<comment type="caution">
    <text evidence="1">The sequence shown here is derived from an EMBL/GenBank/DDBJ whole genome shotgun (WGS) entry which is preliminary data.</text>
</comment>
<protein>
    <submittedName>
        <fullName evidence="1">Uncharacterized protein</fullName>
    </submittedName>
</protein>
<dbReference type="RefSeq" id="WP_192600589.1">
    <property type="nucleotide sequence ID" value="NZ_JADBEL010000044.1"/>
</dbReference>
<dbReference type="AlphaFoldDB" id="A0A927MLN3"/>